<dbReference type="InterPro" id="IPR036811">
    <property type="entry name" value="Ubol_cytC_Rdtase_hinge_dom_sf"/>
</dbReference>
<protein>
    <recommendedName>
        <fullName evidence="11">Complex III subunit VI</fullName>
    </recommendedName>
    <alternativeName>
        <fullName evidence="10">Mitochondrial hinge protein</fullName>
    </alternativeName>
</protein>
<evidence type="ECO:0000256" key="4">
    <source>
        <dbReference type="ARBA" id="ARBA00022660"/>
    </source>
</evidence>
<accession>A0A835DKW7</accession>
<dbReference type="Gene3D" id="1.10.287.20">
    <property type="entry name" value="Ubiquinol-cytochrome C reductase hinge domain"/>
    <property type="match status" value="1"/>
</dbReference>
<evidence type="ECO:0000313" key="12">
    <source>
        <dbReference type="EMBL" id="KAF8404417.1"/>
    </source>
</evidence>
<comment type="similarity">
    <text evidence="2">Belongs to the UQCRH/QCR6 family.</text>
</comment>
<evidence type="ECO:0000256" key="11">
    <source>
        <dbReference type="ARBA" id="ARBA00076110"/>
    </source>
</evidence>
<dbReference type="InterPro" id="IPR003422">
    <property type="entry name" value="Cyt_b-c1_6"/>
</dbReference>
<reference evidence="12 13" key="1">
    <citation type="submission" date="2020-04" db="EMBL/GenBank/DDBJ databases">
        <title>Plant Genome Project.</title>
        <authorList>
            <person name="Zhang R.-G."/>
        </authorList>
    </citation>
    <scope>NUCLEOTIDE SEQUENCE [LARGE SCALE GENOMIC DNA]</scope>
    <source>
        <strain evidence="12">YNK0</strain>
        <tissue evidence="12">Leaf</tissue>
    </source>
</reference>
<sequence>MQYLLCHCNICFSYLRFCTLSLFQYRADEEPVDRKKYFEDSCKPKCVKPLLEYQACVKRIQGDETDHKHCCTKAFCETEVMGRSFGGTLMFFSFVSHPLITASKHLVGQLPSCKKRIMDPTFTRNALSAQAHLAVLKYSDQILIGSSGTTRPGNGGAASEPTIFLHDSIKQFLQVGHDECDISHLSMHRTWNPWLHLGKILIRLPGQNSERHMTHSVSKPGNSNPAEYVSVGKVLRAFFLIPVLASRVAELLEDSEEAARLEHLNAHLMTEFIPNAQIRAQKRTEMIITTCAWELRSPM</sequence>
<dbReference type="SUPFAM" id="SSF81531">
    <property type="entry name" value="Non-heme 11 kDa protein of cytochrome bc1 complex (Ubiquinol-cytochrome c reductase)"/>
    <property type="match status" value="1"/>
</dbReference>
<dbReference type="PANTHER" id="PTHR15336">
    <property type="entry name" value="UBIQUINOL-CYTOCHROME C REDUCTASE COMPLEX 7.8 KDA PROTEIN"/>
    <property type="match status" value="1"/>
</dbReference>
<name>A0A835DKW7_TETSI</name>
<dbReference type="GO" id="GO:0006122">
    <property type="term" value="P:mitochondrial electron transport, ubiquinol to cytochrome c"/>
    <property type="evidence" value="ECO:0007669"/>
    <property type="project" value="InterPro"/>
</dbReference>
<dbReference type="Proteomes" id="UP000655225">
    <property type="component" value="Unassembled WGS sequence"/>
</dbReference>
<evidence type="ECO:0000256" key="10">
    <source>
        <dbReference type="ARBA" id="ARBA00044364"/>
    </source>
</evidence>
<comment type="caution">
    <text evidence="12">The sequence shown here is derived from an EMBL/GenBank/DDBJ whole genome shotgun (WGS) entry which is preliminary data.</text>
</comment>
<evidence type="ECO:0000256" key="3">
    <source>
        <dbReference type="ARBA" id="ARBA00022448"/>
    </source>
</evidence>
<keyword evidence="3" id="KW-0813">Transport</keyword>
<dbReference type="GO" id="GO:0005743">
    <property type="term" value="C:mitochondrial inner membrane"/>
    <property type="evidence" value="ECO:0007669"/>
    <property type="project" value="UniProtKB-SubCell"/>
</dbReference>
<keyword evidence="9" id="KW-1015">Disulfide bond</keyword>
<keyword evidence="13" id="KW-1185">Reference proteome</keyword>
<evidence type="ECO:0000256" key="7">
    <source>
        <dbReference type="ARBA" id="ARBA00023128"/>
    </source>
</evidence>
<keyword evidence="8" id="KW-0472">Membrane</keyword>
<evidence type="ECO:0000256" key="9">
    <source>
        <dbReference type="ARBA" id="ARBA00023157"/>
    </source>
</evidence>
<evidence type="ECO:0000313" key="13">
    <source>
        <dbReference type="Proteomes" id="UP000655225"/>
    </source>
</evidence>
<dbReference type="OrthoDB" id="1551848at2759"/>
<gene>
    <name evidence="12" type="ORF">HHK36_009302</name>
</gene>
<keyword evidence="5" id="KW-0999">Mitochondrion inner membrane</keyword>
<evidence type="ECO:0000256" key="1">
    <source>
        <dbReference type="ARBA" id="ARBA00004137"/>
    </source>
</evidence>
<evidence type="ECO:0000256" key="2">
    <source>
        <dbReference type="ARBA" id="ARBA00006498"/>
    </source>
</evidence>
<dbReference type="EMBL" id="JABCRI010000006">
    <property type="protein sequence ID" value="KAF8404417.1"/>
    <property type="molecule type" value="Genomic_DNA"/>
</dbReference>
<dbReference type="PANTHER" id="PTHR15336:SF0">
    <property type="entry name" value="CYTOCHROME B-C1 COMPLEX SUBUNIT 6, MITOCHONDRIAL"/>
    <property type="match status" value="1"/>
</dbReference>
<organism evidence="12 13">
    <name type="scientific">Tetracentron sinense</name>
    <name type="common">Spur-leaf</name>
    <dbReference type="NCBI Taxonomy" id="13715"/>
    <lineage>
        <taxon>Eukaryota</taxon>
        <taxon>Viridiplantae</taxon>
        <taxon>Streptophyta</taxon>
        <taxon>Embryophyta</taxon>
        <taxon>Tracheophyta</taxon>
        <taxon>Spermatophyta</taxon>
        <taxon>Magnoliopsida</taxon>
        <taxon>Trochodendrales</taxon>
        <taxon>Trochodendraceae</taxon>
        <taxon>Tetracentron</taxon>
    </lineage>
</organism>
<dbReference type="FunFam" id="1.10.287.20:FF:000001">
    <property type="entry name" value="Cytochrome b-c1 complex subunit 6"/>
    <property type="match status" value="1"/>
</dbReference>
<evidence type="ECO:0000256" key="6">
    <source>
        <dbReference type="ARBA" id="ARBA00022982"/>
    </source>
</evidence>
<comment type="subcellular location">
    <subcellularLocation>
        <location evidence="1">Mitochondrion inner membrane</location>
        <topology evidence="1">Peripheral membrane protein</topology>
        <orientation evidence="1">Intermembrane side</orientation>
    </subcellularLocation>
</comment>
<dbReference type="AlphaFoldDB" id="A0A835DKW7"/>
<evidence type="ECO:0000256" key="5">
    <source>
        <dbReference type="ARBA" id="ARBA00022792"/>
    </source>
</evidence>
<keyword evidence="6" id="KW-0249">Electron transport</keyword>
<keyword evidence="4" id="KW-0679">Respiratory chain</keyword>
<evidence type="ECO:0000256" key="8">
    <source>
        <dbReference type="ARBA" id="ARBA00023136"/>
    </source>
</evidence>
<proteinExistence type="inferred from homology"/>
<keyword evidence="7" id="KW-0496">Mitochondrion</keyword>